<dbReference type="EMBL" id="DWXX01000080">
    <property type="protein sequence ID" value="HJB58896.1"/>
    <property type="molecule type" value="Genomic_DNA"/>
</dbReference>
<reference evidence="1" key="2">
    <citation type="submission" date="2021-04" db="EMBL/GenBank/DDBJ databases">
        <authorList>
            <person name="Gilroy R."/>
        </authorList>
    </citation>
    <scope>NUCLEOTIDE SEQUENCE</scope>
    <source>
        <strain evidence="1">ChiHjej9B8-13557</strain>
    </source>
</reference>
<proteinExistence type="predicted"/>
<evidence type="ECO:0000313" key="2">
    <source>
        <dbReference type="Proteomes" id="UP000824211"/>
    </source>
</evidence>
<accession>A0A9D2MDT9</accession>
<comment type="caution">
    <text evidence="1">The sequence shown here is derived from an EMBL/GenBank/DDBJ whole genome shotgun (WGS) entry which is preliminary data.</text>
</comment>
<organism evidence="1 2">
    <name type="scientific">Candidatus Faecalibacterium faecipullorum</name>
    <dbReference type="NCBI Taxonomy" id="2838578"/>
    <lineage>
        <taxon>Bacteria</taxon>
        <taxon>Bacillati</taxon>
        <taxon>Bacillota</taxon>
        <taxon>Clostridia</taxon>
        <taxon>Eubacteriales</taxon>
        <taxon>Oscillospiraceae</taxon>
        <taxon>Faecalibacterium</taxon>
    </lineage>
</organism>
<protein>
    <submittedName>
        <fullName evidence="1">Uncharacterized protein</fullName>
    </submittedName>
</protein>
<name>A0A9D2MDT9_9FIRM</name>
<reference evidence="1" key="1">
    <citation type="journal article" date="2021" name="PeerJ">
        <title>Extensive microbial diversity within the chicken gut microbiome revealed by metagenomics and culture.</title>
        <authorList>
            <person name="Gilroy R."/>
            <person name="Ravi A."/>
            <person name="Getino M."/>
            <person name="Pursley I."/>
            <person name="Horton D.L."/>
            <person name="Alikhan N.F."/>
            <person name="Baker D."/>
            <person name="Gharbi K."/>
            <person name="Hall N."/>
            <person name="Watson M."/>
            <person name="Adriaenssens E.M."/>
            <person name="Foster-Nyarko E."/>
            <person name="Jarju S."/>
            <person name="Secka A."/>
            <person name="Antonio M."/>
            <person name="Oren A."/>
            <person name="Chaudhuri R.R."/>
            <person name="La Ragione R."/>
            <person name="Hildebrand F."/>
            <person name="Pallen M.J."/>
        </authorList>
    </citation>
    <scope>NUCLEOTIDE SEQUENCE</scope>
    <source>
        <strain evidence="1">ChiHjej9B8-13557</strain>
    </source>
</reference>
<dbReference type="Proteomes" id="UP000824211">
    <property type="component" value="Unassembled WGS sequence"/>
</dbReference>
<gene>
    <name evidence="1" type="ORF">H9771_04440</name>
</gene>
<dbReference type="AlphaFoldDB" id="A0A9D2MDT9"/>
<evidence type="ECO:0000313" key="1">
    <source>
        <dbReference type="EMBL" id="HJB58896.1"/>
    </source>
</evidence>
<sequence length="46" mass="4783">MKVLKALLVTLTALAVAATALLLFCQAKNAPHYIHIYGGEEGGAEA</sequence>